<reference evidence="1 2" key="1">
    <citation type="submission" date="2019-07" db="EMBL/GenBank/DDBJ databases">
        <authorList>
            <person name="Jastrzebski P J."/>
            <person name="Paukszto L."/>
            <person name="Jastrzebski P J."/>
        </authorList>
    </citation>
    <scope>NUCLEOTIDE SEQUENCE [LARGE SCALE GENOMIC DNA]</scope>
    <source>
        <strain evidence="1 2">WMS-il1</strain>
    </source>
</reference>
<name>A0A564Z8J3_HYMDI</name>
<gene>
    <name evidence="1" type="ORF">WMSIL1_LOCUS13699</name>
</gene>
<accession>A0A564Z8J3</accession>
<dbReference type="Proteomes" id="UP000321570">
    <property type="component" value="Unassembled WGS sequence"/>
</dbReference>
<organism evidence="1 2">
    <name type="scientific">Hymenolepis diminuta</name>
    <name type="common">Rat tapeworm</name>
    <dbReference type="NCBI Taxonomy" id="6216"/>
    <lineage>
        <taxon>Eukaryota</taxon>
        <taxon>Metazoa</taxon>
        <taxon>Spiralia</taxon>
        <taxon>Lophotrochozoa</taxon>
        <taxon>Platyhelminthes</taxon>
        <taxon>Cestoda</taxon>
        <taxon>Eucestoda</taxon>
        <taxon>Cyclophyllidea</taxon>
        <taxon>Hymenolepididae</taxon>
        <taxon>Hymenolepis</taxon>
    </lineage>
</organism>
<feature type="non-terminal residue" evidence="1">
    <location>
        <position position="56"/>
    </location>
</feature>
<evidence type="ECO:0000313" key="2">
    <source>
        <dbReference type="Proteomes" id="UP000321570"/>
    </source>
</evidence>
<keyword evidence="2" id="KW-1185">Reference proteome</keyword>
<dbReference type="AlphaFoldDB" id="A0A564Z8J3"/>
<sequence>MYDIGYSEYQPALNSVYVVKSLPIYGDILCDEKAVKIGDAVCKSPIYKHIGGPGIL</sequence>
<proteinExistence type="predicted"/>
<dbReference type="EMBL" id="CABIJS010000697">
    <property type="protein sequence ID" value="VUZ55742.1"/>
    <property type="molecule type" value="Genomic_DNA"/>
</dbReference>
<evidence type="ECO:0000313" key="1">
    <source>
        <dbReference type="EMBL" id="VUZ55742.1"/>
    </source>
</evidence>
<protein>
    <submittedName>
        <fullName evidence="1">Uncharacterized protein</fullName>
    </submittedName>
</protein>